<comment type="caution">
    <text evidence="1">The sequence shown here is derived from an EMBL/GenBank/DDBJ whole genome shotgun (WGS) entry which is preliminary data.</text>
</comment>
<sequence>MHHGSCANQFGGAHCRLIQMKSQAAGHRVAVFQPPKAIPSMIQIAIKKSMKPAKDKLKSLCSIVEVLESEVISLRREVAADLGQNGMPK</sequence>
<proteinExistence type="predicted"/>
<protein>
    <submittedName>
        <fullName evidence="1">Uncharacterized protein</fullName>
    </submittedName>
</protein>
<keyword evidence="2" id="KW-1185">Reference proteome</keyword>
<evidence type="ECO:0000313" key="2">
    <source>
        <dbReference type="Proteomes" id="UP000823775"/>
    </source>
</evidence>
<name>A0ABS8WLD3_DATST</name>
<reference evidence="1 2" key="1">
    <citation type="journal article" date="2021" name="BMC Genomics">
        <title>Datura genome reveals duplications of psychoactive alkaloid biosynthetic genes and high mutation rate following tissue culture.</title>
        <authorList>
            <person name="Rajewski A."/>
            <person name="Carter-House D."/>
            <person name="Stajich J."/>
            <person name="Litt A."/>
        </authorList>
    </citation>
    <scope>NUCLEOTIDE SEQUENCE [LARGE SCALE GENOMIC DNA]</scope>
    <source>
        <strain evidence="1">AR-01</strain>
    </source>
</reference>
<accession>A0ABS8WLD3</accession>
<gene>
    <name evidence="1" type="ORF">HAX54_048025</name>
</gene>
<evidence type="ECO:0000313" key="1">
    <source>
        <dbReference type="EMBL" id="MCE3050756.1"/>
    </source>
</evidence>
<dbReference type="Proteomes" id="UP000823775">
    <property type="component" value="Unassembled WGS sequence"/>
</dbReference>
<organism evidence="1 2">
    <name type="scientific">Datura stramonium</name>
    <name type="common">Jimsonweed</name>
    <name type="synonym">Common thornapple</name>
    <dbReference type="NCBI Taxonomy" id="4076"/>
    <lineage>
        <taxon>Eukaryota</taxon>
        <taxon>Viridiplantae</taxon>
        <taxon>Streptophyta</taxon>
        <taxon>Embryophyta</taxon>
        <taxon>Tracheophyta</taxon>
        <taxon>Spermatophyta</taxon>
        <taxon>Magnoliopsida</taxon>
        <taxon>eudicotyledons</taxon>
        <taxon>Gunneridae</taxon>
        <taxon>Pentapetalae</taxon>
        <taxon>asterids</taxon>
        <taxon>lamiids</taxon>
        <taxon>Solanales</taxon>
        <taxon>Solanaceae</taxon>
        <taxon>Solanoideae</taxon>
        <taxon>Datureae</taxon>
        <taxon>Datura</taxon>
    </lineage>
</organism>
<dbReference type="EMBL" id="JACEIK010007886">
    <property type="protein sequence ID" value="MCE3050756.1"/>
    <property type="molecule type" value="Genomic_DNA"/>
</dbReference>